<comment type="caution">
    <text evidence="3">The sequence shown here is derived from an EMBL/GenBank/DDBJ whole genome shotgun (WGS) entry which is preliminary data.</text>
</comment>
<dbReference type="PIRSF" id="PIRSF033271">
    <property type="entry name" value="UCP033271"/>
    <property type="match status" value="1"/>
</dbReference>
<feature type="domain" description="UPF0261" evidence="1">
    <location>
        <begin position="11"/>
        <end position="183"/>
    </location>
</feature>
<feature type="domain" description="UPF0261" evidence="2">
    <location>
        <begin position="192"/>
        <end position="408"/>
    </location>
</feature>
<gene>
    <name evidence="3" type="ORF">D7Z54_07670</name>
</gene>
<dbReference type="NCBIfam" id="NF002674">
    <property type="entry name" value="PRK02399.1-2"/>
    <property type="match status" value="1"/>
</dbReference>
<dbReference type="CDD" id="cd15488">
    <property type="entry name" value="Tm-1-like"/>
    <property type="match status" value="1"/>
</dbReference>
<accession>A0A3R9REZ8</accession>
<dbReference type="Gene3D" id="3.40.50.12030">
    <property type="entry name" value="Uncharacterised protein family UPF0261, NC domain"/>
    <property type="match status" value="1"/>
</dbReference>
<sequence>MVKKGGIVLRKVLLLGTLDTKGEEFQFIKEIIEDSGVKTLVMNCGVKGAPLFQPDIANVEVAERGGESLEKLIKADDRGSAIDVMMKGAALLTFDLFESGAISGVISLGGSAGTTIGTHAMQSLPVGVPKVMVSTIASGDTRPYVGVTDITMMYSVVDISGINPLSSQILANAAFAISGMANGNVPALQYDKPLIGATMFGLTTPCVTKAREYLEKHGYNVLVFHATGTGGKAMETLIESGYIKAVLDVTTTEWCDELVGGIYSAGPYRMEAASKASIPQVVSTGALDMVNFGGMDTVPESFKNRNLYKHNATTTLMRTSKEENKELGKIIAEKMNRTNSSAALFLPLNGVSGIDTQGKPFFGPGEDQLLFQSLRDHVTSDTVEIIEKNNHINDEEFALAMAQKLIELIETN</sequence>
<dbReference type="AlphaFoldDB" id="A0A3R9REZ8"/>
<evidence type="ECO:0000259" key="1">
    <source>
        <dbReference type="Pfam" id="PF06792"/>
    </source>
</evidence>
<dbReference type="Proteomes" id="UP000275076">
    <property type="component" value="Unassembled WGS sequence"/>
</dbReference>
<organism evidence="3 4">
    <name type="scientific">Salibacterium salarium</name>
    <dbReference type="NCBI Taxonomy" id="284579"/>
    <lineage>
        <taxon>Bacteria</taxon>
        <taxon>Bacillati</taxon>
        <taxon>Bacillota</taxon>
        <taxon>Bacilli</taxon>
        <taxon>Bacillales</taxon>
        <taxon>Bacillaceae</taxon>
    </lineage>
</organism>
<dbReference type="PANTHER" id="PTHR31862">
    <property type="entry name" value="UPF0261 DOMAIN PROTEIN (AFU_ORTHOLOGUE AFUA_1G10120)"/>
    <property type="match status" value="1"/>
</dbReference>
<dbReference type="InterPro" id="IPR056778">
    <property type="entry name" value="UPF0261_C"/>
</dbReference>
<dbReference type="Pfam" id="PF06792">
    <property type="entry name" value="UPF0261"/>
    <property type="match status" value="1"/>
</dbReference>
<reference evidence="3 4" key="1">
    <citation type="submission" date="2018-10" db="EMBL/GenBank/DDBJ databases">
        <title>Draft genome sequence of Bacillus salarius IM0101, isolated from a hypersaline soil in Inner Mongolia, China.</title>
        <authorList>
            <person name="Yamprayoonswat W."/>
            <person name="Boonvisut S."/>
            <person name="Jumpathong W."/>
            <person name="Sittihan S."/>
            <person name="Ruangsuj P."/>
            <person name="Wanthongcharoen S."/>
            <person name="Thongpramul N."/>
            <person name="Pimmason S."/>
            <person name="Yu B."/>
            <person name="Yasawong M."/>
        </authorList>
    </citation>
    <scope>NUCLEOTIDE SEQUENCE [LARGE SCALE GENOMIC DNA]</scope>
    <source>
        <strain evidence="3 4">IM0101</strain>
    </source>
</reference>
<dbReference type="OrthoDB" id="9776369at2"/>
<dbReference type="InterPro" id="IPR008322">
    <property type="entry name" value="UPF0261"/>
</dbReference>
<dbReference type="EMBL" id="RBVX01000005">
    <property type="protein sequence ID" value="RSL33984.1"/>
    <property type="molecule type" value="Genomic_DNA"/>
</dbReference>
<proteinExistence type="predicted"/>
<name>A0A3R9REZ8_9BACI</name>
<evidence type="ECO:0000313" key="4">
    <source>
        <dbReference type="Proteomes" id="UP000275076"/>
    </source>
</evidence>
<keyword evidence="4" id="KW-1185">Reference proteome</keyword>
<dbReference type="InterPro" id="IPR051353">
    <property type="entry name" value="Tobamovirus_resist_UPF0261"/>
</dbReference>
<dbReference type="InterPro" id="IPR044122">
    <property type="entry name" value="UPF0261_N"/>
</dbReference>
<dbReference type="Gene3D" id="3.40.50.12020">
    <property type="entry name" value="Uncharacterised protein family UPF0261, NN domain"/>
    <property type="match status" value="1"/>
</dbReference>
<evidence type="ECO:0000259" key="2">
    <source>
        <dbReference type="Pfam" id="PF23189"/>
    </source>
</evidence>
<dbReference type="PANTHER" id="PTHR31862:SF1">
    <property type="entry name" value="UPF0261 DOMAIN PROTEIN (AFU_ORTHOLOGUE AFUA_1G10120)"/>
    <property type="match status" value="1"/>
</dbReference>
<protein>
    <submittedName>
        <fullName evidence="3">UPF0261 family protein</fullName>
    </submittedName>
</protein>
<dbReference type="Pfam" id="PF23189">
    <property type="entry name" value="UPF0261_C"/>
    <property type="match status" value="1"/>
</dbReference>
<evidence type="ECO:0000313" key="3">
    <source>
        <dbReference type="EMBL" id="RSL33984.1"/>
    </source>
</evidence>